<accession>A0A6I7R9G9</accession>
<feature type="transmembrane region" description="Helical" evidence="1">
    <location>
        <begin position="14"/>
        <end position="34"/>
    </location>
</feature>
<comment type="caution">
    <text evidence="2">The sequence shown here is derived from an EMBL/GenBank/DDBJ whole genome shotgun (WGS) entry which is preliminary data.</text>
</comment>
<evidence type="ECO:0000313" key="2">
    <source>
        <dbReference type="EMBL" id="MBA4504083.1"/>
    </source>
</evidence>
<proteinExistence type="predicted"/>
<keyword evidence="1" id="KW-0812">Transmembrane</keyword>
<keyword evidence="1" id="KW-1133">Transmembrane helix</keyword>
<feature type="transmembrane region" description="Helical" evidence="1">
    <location>
        <begin position="88"/>
        <end position="108"/>
    </location>
</feature>
<dbReference type="GeneID" id="74902432"/>
<keyword evidence="3" id="KW-1185">Reference proteome</keyword>
<gene>
    <name evidence="2" type="ORF">H0H28_01765</name>
</gene>
<dbReference type="AlphaFoldDB" id="A0A6I7R9G9"/>
<reference evidence="2 3" key="1">
    <citation type="submission" date="2020-07" db="EMBL/GenBank/DDBJ databases">
        <authorList>
            <person name="Khare M."/>
        </authorList>
    </citation>
    <scope>NUCLEOTIDE SEQUENCE [LARGE SCALE GENOMIC DNA]</scope>
    <source>
        <strain evidence="2 3">P8776</strain>
    </source>
</reference>
<feature type="transmembrane region" description="Helical" evidence="1">
    <location>
        <begin position="128"/>
        <end position="150"/>
    </location>
</feature>
<evidence type="ECO:0000256" key="1">
    <source>
        <dbReference type="SAM" id="Phobius"/>
    </source>
</evidence>
<evidence type="ECO:0008006" key="4">
    <source>
        <dbReference type="Google" id="ProtNLM"/>
    </source>
</evidence>
<dbReference type="Proteomes" id="UP000580709">
    <property type="component" value="Unassembled WGS sequence"/>
</dbReference>
<dbReference type="RefSeq" id="WP_136651165.1">
    <property type="nucleotide sequence ID" value="NZ_CP038157.1"/>
</dbReference>
<feature type="transmembrane region" description="Helical" evidence="1">
    <location>
        <begin position="40"/>
        <end position="60"/>
    </location>
</feature>
<sequence>MPITPSGLPAHPRVIHLAAVAAPIAAIFCLVWVIRPRPLTHSWCFAGLATSAVAAASMLLERSTGESLLPAMGLPEENPGIVARHTELADIATVATFGLFGLAAVLYPVTSTRLVPASPSWALPTTRILLGIAAVPSVISTIAVGHAGAISESGPSTPNRLELNQSN</sequence>
<protein>
    <recommendedName>
        <fullName evidence="4">DUF2231 domain-containing protein</fullName>
    </recommendedName>
</protein>
<organism evidence="2 3">
    <name type="scientific">Corynebacterium sanguinis</name>
    <dbReference type="NCBI Taxonomy" id="2594913"/>
    <lineage>
        <taxon>Bacteria</taxon>
        <taxon>Bacillati</taxon>
        <taxon>Actinomycetota</taxon>
        <taxon>Actinomycetes</taxon>
        <taxon>Mycobacteriales</taxon>
        <taxon>Corynebacteriaceae</taxon>
        <taxon>Corynebacterium</taxon>
    </lineage>
</organism>
<dbReference type="EMBL" id="JACEOR010000072">
    <property type="protein sequence ID" value="MBA4504083.1"/>
    <property type="molecule type" value="Genomic_DNA"/>
</dbReference>
<evidence type="ECO:0000313" key="3">
    <source>
        <dbReference type="Proteomes" id="UP000580709"/>
    </source>
</evidence>
<keyword evidence="1" id="KW-0472">Membrane</keyword>
<name>A0A6I7R9G9_9CORY</name>